<organism evidence="2 3">
    <name type="scientific">Peterkaempfera bronchialis</name>
    <dbReference type="NCBI Taxonomy" id="2126346"/>
    <lineage>
        <taxon>Bacteria</taxon>
        <taxon>Bacillati</taxon>
        <taxon>Actinomycetota</taxon>
        <taxon>Actinomycetes</taxon>
        <taxon>Kitasatosporales</taxon>
        <taxon>Streptomycetaceae</taxon>
        <taxon>Peterkaempfera</taxon>
    </lineage>
</organism>
<keyword evidence="1" id="KW-1133">Transmembrane helix</keyword>
<proteinExistence type="predicted"/>
<feature type="transmembrane region" description="Helical" evidence="1">
    <location>
        <begin position="85"/>
        <end position="105"/>
    </location>
</feature>
<dbReference type="KEGG" id="stri:C7M71_018115"/>
<reference evidence="3" key="1">
    <citation type="submission" date="2018-07" db="EMBL/GenBank/DDBJ databases">
        <title>Streptacidiphilus bronchialis DSM 106435 chromosome.</title>
        <authorList>
            <person name="Batra D."/>
            <person name="Gulvik C.A."/>
        </authorList>
    </citation>
    <scope>NUCLEOTIDE SEQUENCE [LARGE SCALE GENOMIC DNA]</scope>
    <source>
        <strain evidence="3">DSM 106435</strain>
    </source>
</reference>
<protein>
    <submittedName>
        <fullName evidence="2">DUF1449 family protein</fullName>
    </submittedName>
</protein>
<dbReference type="EMBL" id="CP031264">
    <property type="protein sequence ID" value="AXI79045.1"/>
    <property type="molecule type" value="Genomic_DNA"/>
</dbReference>
<sequence length="229" mass="23632">MTGFIDAALGFPAVVFSFALLVVVAYWAVALLGGFAGDAHHHSGDGHDVGHDAGHAADHDAGDDGPHGFAGLLAAAGLGGVPATVSLSLLIALTWFASLVATVLLDGLHRTGAPTLVTAPLAALALLVAVLVGWLATRLLVRPLRRIWPDVRPPSRHGFVGLTCVVRTGRVDAGFGQAEVTSPDGSSAVIQVRQTDDVPLTAGSTALIFDYDSDGEFFRVMPYGQQPAL</sequence>
<evidence type="ECO:0000313" key="3">
    <source>
        <dbReference type="Proteomes" id="UP000249340"/>
    </source>
</evidence>
<dbReference type="OrthoDB" id="3388214at2"/>
<name>A0A345SZ90_9ACTN</name>
<accession>A0A345SZ90</accession>
<keyword evidence="1" id="KW-0812">Transmembrane</keyword>
<gene>
    <name evidence="2" type="ORF">C7M71_018115</name>
</gene>
<dbReference type="AlphaFoldDB" id="A0A345SZ90"/>
<evidence type="ECO:0000256" key="1">
    <source>
        <dbReference type="SAM" id="Phobius"/>
    </source>
</evidence>
<feature type="transmembrane region" description="Helical" evidence="1">
    <location>
        <begin position="7"/>
        <end position="29"/>
    </location>
</feature>
<dbReference type="RefSeq" id="WP_111492836.1">
    <property type="nucleotide sequence ID" value="NZ_CP031264.1"/>
</dbReference>
<evidence type="ECO:0000313" key="2">
    <source>
        <dbReference type="EMBL" id="AXI79045.1"/>
    </source>
</evidence>
<keyword evidence="1" id="KW-0472">Membrane</keyword>
<feature type="transmembrane region" description="Helical" evidence="1">
    <location>
        <begin position="117"/>
        <end position="136"/>
    </location>
</feature>
<keyword evidence="3" id="KW-1185">Reference proteome</keyword>
<dbReference type="Proteomes" id="UP000249340">
    <property type="component" value="Chromosome"/>
</dbReference>